<sequence>AATMVVHMGRASFAFDDTAEEAITTPETEVPQGNGGYAGGTLNCDIHFYMASEDSAEAVLDVFVESKTSDTDTLDMTATASWDSANSGTTTTISASTAGDPLRLSIELTNDDSIAAGDIVRFGVRRDCDSGSDLAGGDLYISAIEIWETV</sequence>
<protein>
    <submittedName>
        <fullName evidence="1">Uncharacterized protein</fullName>
    </submittedName>
</protein>
<comment type="caution">
    <text evidence="1">The sequence shown here is derived from an EMBL/GenBank/DDBJ whole genome shotgun (WGS) entry which is preliminary data.</text>
</comment>
<evidence type="ECO:0000313" key="1">
    <source>
        <dbReference type="EMBL" id="GAF94648.1"/>
    </source>
</evidence>
<dbReference type="EMBL" id="BARS01018452">
    <property type="protein sequence ID" value="GAF94648.1"/>
    <property type="molecule type" value="Genomic_DNA"/>
</dbReference>
<accession>X0TM70</accession>
<name>X0TM70_9ZZZZ</name>
<proteinExistence type="predicted"/>
<dbReference type="AlphaFoldDB" id="X0TM70"/>
<organism evidence="1">
    <name type="scientific">marine sediment metagenome</name>
    <dbReference type="NCBI Taxonomy" id="412755"/>
    <lineage>
        <taxon>unclassified sequences</taxon>
        <taxon>metagenomes</taxon>
        <taxon>ecological metagenomes</taxon>
    </lineage>
</organism>
<feature type="non-terminal residue" evidence="1">
    <location>
        <position position="1"/>
    </location>
</feature>
<reference evidence="1" key="1">
    <citation type="journal article" date="2014" name="Front. Microbiol.">
        <title>High frequency of phylogenetically diverse reductive dehalogenase-homologous genes in deep subseafloor sedimentary metagenomes.</title>
        <authorList>
            <person name="Kawai M."/>
            <person name="Futagami T."/>
            <person name="Toyoda A."/>
            <person name="Takaki Y."/>
            <person name="Nishi S."/>
            <person name="Hori S."/>
            <person name="Arai W."/>
            <person name="Tsubouchi T."/>
            <person name="Morono Y."/>
            <person name="Uchiyama I."/>
            <person name="Ito T."/>
            <person name="Fujiyama A."/>
            <person name="Inagaki F."/>
            <person name="Takami H."/>
        </authorList>
    </citation>
    <scope>NUCLEOTIDE SEQUENCE</scope>
    <source>
        <strain evidence="1">Expedition CK06-06</strain>
    </source>
</reference>
<gene>
    <name evidence="1" type="ORF">S01H1_30024</name>
</gene>